<organism evidence="10 11">
    <name type="scientific">Aspergillus versicolor CBS 583.65</name>
    <dbReference type="NCBI Taxonomy" id="1036611"/>
    <lineage>
        <taxon>Eukaryota</taxon>
        <taxon>Fungi</taxon>
        <taxon>Dikarya</taxon>
        <taxon>Ascomycota</taxon>
        <taxon>Pezizomycotina</taxon>
        <taxon>Eurotiomycetes</taxon>
        <taxon>Eurotiomycetidae</taxon>
        <taxon>Eurotiales</taxon>
        <taxon>Aspergillaceae</taxon>
        <taxon>Aspergillus</taxon>
        <taxon>Aspergillus subgen. Nidulantes</taxon>
    </lineage>
</organism>
<reference evidence="11" key="1">
    <citation type="journal article" date="2017" name="Genome Biol.">
        <title>Comparative genomics reveals high biological diversity and specific adaptations in the industrially and medically important fungal genus Aspergillus.</title>
        <authorList>
            <person name="de Vries R.P."/>
            <person name="Riley R."/>
            <person name="Wiebenga A."/>
            <person name="Aguilar-Osorio G."/>
            <person name="Amillis S."/>
            <person name="Uchima C.A."/>
            <person name="Anderluh G."/>
            <person name="Asadollahi M."/>
            <person name="Askin M."/>
            <person name="Barry K."/>
            <person name="Battaglia E."/>
            <person name="Bayram O."/>
            <person name="Benocci T."/>
            <person name="Braus-Stromeyer S.A."/>
            <person name="Caldana C."/>
            <person name="Canovas D."/>
            <person name="Cerqueira G.C."/>
            <person name="Chen F."/>
            <person name="Chen W."/>
            <person name="Choi C."/>
            <person name="Clum A."/>
            <person name="Dos Santos R.A."/>
            <person name="Damasio A.R."/>
            <person name="Diallinas G."/>
            <person name="Emri T."/>
            <person name="Fekete E."/>
            <person name="Flipphi M."/>
            <person name="Freyberg S."/>
            <person name="Gallo A."/>
            <person name="Gournas C."/>
            <person name="Habgood R."/>
            <person name="Hainaut M."/>
            <person name="Harispe M.L."/>
            <person name="Henrissat B."/>
            <person name="Hilden K.S."/>
            <person name="Hope R."/>
            <person name="Hossain A."/>
            <person name="Karabika E."/>
            <person name="Karaffa L."/>
            <person name="Karanyi Z."/>
            <person name="Krasevec N."/>
            <person name="Kuo A."/>
            <person name="Kusch H."/>
            <person name="LaButti K."/>
            <person name="Lagendijk E.L."/>
            <person name="Lapidus A."/>
            <person name="Levasseur A."/>
            <person name="Lindquist E."/>
            <person name="Lipzen A."/>
            <person name="Logrieco A.F."/>
            <person name="MacCabe A."/>
            <person name="Maekelae M.R."/>
            <person name="Malavazi I."/>
            <person name="Melin P."/>
            <person name="Meyer V."/>
            <person name="Mielnichuk N."/>
            <person name="Miskei M."/>
            <person name="Molnar A.P."/>
            <person name="Mule G."/>
            <person name="Ngan C.Y."/>
            <person name="Orejas M."/>
            <person name="Orosz E."/>
            <person name="Ouedraogo J.P."/>
            <person name="Overkamp K.M."/>
            <person name="Park H.-S."/>
            <person name="Perrone G."/>
            <person name="Piumi F."/>
            <person name="Punt P.J."/>
            <person name="Ram A.F."/>
            <person name="Ramon A."/>
            <person name="Rauscher S."/>
            <person name="Record E."/>
            <person name="Riano-Pachon D.M."/>
            <person name="Robert V."/>
            <person name="Roehrig J."/>
            <person name="Ruller R."/>
            <person name="Salamov A."/>
            <person name="Salih N.S."/>
            <person name="Samson R.A."/>
            <person name="Sandor E."/>
            <person name="Sanguinetti M."/>
            <person name="Schuetze T."/>
            <person name="Sepcic K."/>
            <person name="Shelest E."/>
            <person name="Sherlock G."/>
            <person name="Sophianopoulou V."/>
            <person name="Squina F.M."/>
            <person name="Sun H."/>
            <person name="Susca A."/>
            <person name="Todd R.B."/>
            <person name="Tsang A."/>
            <person name="Unkles S.E."/>
            <person name="van de Wiele N."/>
            <person name="van Rossen-Uffink D."/>
            <person name="Oliveira J.V."/>
            <person name="Vesth T.C."/>
            <person name="Visser J."/>
            <person name="Yu J.-H."/>
            <person name="Zhou M."/>
            <person name="Andersen M.R."/>
            <person name="Archer D.B."/>
            <person name="Baker S.E."/>
            <person name="Benoit I."/>
            <person name="Brakhage A.A."/>
            <person name="Braus G.H."/>
            <person name="Fischer R."/>
            <person name="Frisvad J.C."/>
            <person name="Goldman G.H."/>
            <person name="Houbraken J."/>
            <person name="Oakley B."/>
            <person name="Pocsi I."/>
            <person name="Scazzocchio C."/>
            <person name="Seiboth B."/>
            <person name="vanKuyk P.A."/>
            <person name="Wortman J."/>
            <person name="Dyer P.S."/>
            <person name="Grigoriev I.V."/>
        </authorList>
    </citation>
    <scope>NUCLEOTIDE SEQUENCE [LARGE SCALE GENOMIC DNA]</scope>
    <source>
        <strain evidence="11">CBS 583.65</strain>
    </source>
</reference>
<keyword evidence="2" id="KW-0479">Metal-binding</keyword>
<evidence type="ECO:0000256" key="5">
    <source>
        <dbReference type="ARBA" id="ARBA00023239"/>
    </source>
</evidence>
<dbReference type="InterPro" id="IPR006680">
    <property type="entry name" value="Amidohydro-rel"/>
</dbReference>
<keyword evidence="11" id="KW-1185">Reference proteome</keyword>
<keyword evidence="3 8" id="KW-0210">Decarboxylase</keyword>
<dbReference type="GO" id="GO:0019748">
    <property type="term" value="P:secondary metabolic process"/>
    <property type="evidence" value="ECO:0007669"/>
    <property type="project" value="TreeGrafter"/>
</dbReference>
<evidence type="ECO:0000313" key="11">
    <source>
        <dbReference type="Proteomes" id="UP000184073"/>
    </source>
</evidence>
<dbReference type="Pfam" id="PF04909">
    <property type="entry name" value="Amidohydro_2"/>
    <property type="match status" value="1"/>
</dbReference>
<dbReference type="InterPro" id="IPR032465">
    <property type="entry name" value="ACMSD"/>
</dbReference>
<dbReference type="GO" id="GO:0005829">
    <property type="term" value="C:cytosol"/>
    <property type="evidence" value="ECO:0007669"/>
    <property type="project" value="TreeGrafter"/>
</dbReference>
<proteinExistence type="inferred from homology"/>
<evidence type="ECO:0000256" key="6">
    <source>
        <dbReference type="ARBA" id="ARBA00036832"/>
    </source>
</evidence>
<evidence type="ECO:0000256" key="2">
    <source>
        <dbReference type="ARBA" id="ARBA00022723"/>
    </source>
</evidence>
<comment type="similarity">
    <text evidence="1">Belongs to the metallo-dependent hydrolases superfamily. ACMSD family.</text>
</comment>
<keyword evidence="4" id="KW-0862">Zinc</keyword>
<dbReference type="GO" id="GO:0047596">
    <property type="term" value="F:6-methylsalicylate decarboxylase activity"/>
    <property type="evidence" value="ECO:0007669"/>
    <property type="project" value="UniProtKB-EC"/>
</dbReference>
<dbReference type="EC" id="4.1.1.52" evidence="7"/>
<accession>A0A1L9P8Y9</accession>
<dbReference type="GO" id="GO:0046872">
    <property type="term" value="F:metal ion binding"/>
    <property type="evidence" value="ECO:0007669"/>
    <property type="project" value="UniProtKB-KW"/>
</dbReference>
<dbReference type="GO" id="GO:0016787">
    <property type="term" value="F:hydrolase activity"/>
    <property type="evidence" value="ECO:0007669"/>
    <property type="project" value="InterPro"/>
</dbReference>
<dbReference type="RefSeq" id="XP_040663744.1">
    <property type="nucleotide sequence ID" value="XM_040814229.1"/>
</dbReference>
<dbReference type="Proteomes" id="UP000184073">
    <property type="component" value="Unassembled WGS sequence"/>
</dbReference>
<evidence type="ECO:0000256" key="7">
    <source>
        <dbReference type="ARBA" id="ARBA00038889"/>
    </source>
</evidence>
<name>A0A1L9P8Y9_ASPVE</name>
<dbReference type="EMBL" id="KV878126">
    <property type="protein sequence ID" value="OJI97981.1"/>
    <property type="molecule type" value="Genomic_DNA"/>
</dbReference>
<evidence type="ECO:0000256" key="3">
    <source>
        <dbReference type="ARBA" id="ARBA00022793"/>
    </source>
</evidence>
<dbReference type="STRING" id="1036611.A0A1L9P8Y9"/>
<sequence length="347" mass="38679">MIERALDWLQDKAVGWIHSPVNKIDTHHHCVPPFYAKAVEDQGGDPSGWPTPHWSANASKLLMKRAGIQTAVLSVTAPGACILPDRAGRARLARQMNEYSAALRDAEPSRFGFFLSLPNILDTEDALAEIAYGLDTLHADGVTLFTRYGSSNTYLGHPDIEPIWAELNRRKCVVFIHPTHPVDTNPVNPKLPQPAIDYPHETTRTAMDMITSGTRLKYPDCKVILSHAGGALPYLISRVTTPMQKAPDFAVSHRMGTTYEKAMASFRSFHYDLALSSAPQVLDLLLKMVPHEHILFGSDFPYAPLTAYPAFLEELEGYHMGQELRDGINYGNALRLLPRLARMRDEL</sequence>
<protein>
    <recommendedName>
        <fullName evidence="7">6-methylsalicylate decarboxylase</fullName>
        <ecNumber evidence="7">4.1.1.52</ecNumber>
    </recommendedName>
</protein>
<keyword evidence="5 8" id="KW-0456">Lyase</keyword>
<feature type="domain" description="Amidohydrolase-related" evidence="9">
    <location>
        <begin position="24"/>
        <end position="338"/>
    </location>
</feature>
<dbReference type="GeneID" id="63729740"/>
<evidence type="ECO:0000259" key="9">
    <source>
        <dbReference type="Pfam" id="PF04909"/>
    </source>
</evidence>
<dbReference type="VEuPathDB" id="FungiDB:ASPVEDRAFT_49855"/>
<evidence type="ECO:0000256" key="8">
    <source>
        <dbReference type="RuleBase" id="RU366045"/>
    </source>
</evidence>
<dbReference type="PANTHER" id="PTHR21240">
    <property type="entry name" value="2-AMINO-3-CARBOXYLMUCONATE-6-SEMIALDEHYDE DECARBOXYLASE"/>
    <property type="match status" value="1"/>
</dbReference>
<evidence type="ECO:0000313" key="10">
    <source>
        <dbReference type="EMBL" id="OJI97981.1"/>
    </source>
</evidence>
<gene>
    <name evidence="10" type="ORF">ASPVEDRAFT_49855</name>
</gene>
<dbReference type="Gene3D" id="3.20.20.140">
    <property type="entry name" value="Metal-dependent hydrolases"/>
    <property type="match status" value="1"/>
</dbReference>
<comment type="catalytic activity">
    <reaction evidence="6">
        <text>6-methylsalicylate + H(+) = 3-methylphenol + CO2</text>
        <dbReference type="Rhea" id="RHEA:23112"/>
        <dbReference type="ChEBI" id="CHEBI:15378"/>
        <dbReference type="ChEBI" id="CHEBI:16526"/>
        <dbReference type="ChEBI" id="CHEBI:17231"/>
        <dbReference type="ChEBI" id="CHEBI:36658"/>
        <dbReference type="EC" id="4.1.1.52"/>
    </reaction>
    <physiologicalReaction direction="left-to-right" evidence="6">
        <dbReference type="Rhea" id="RHEA:23113"/>
    </physiologicalReaction>
</comment>
<dbReference type="AlphaFoldDB" id="A0A1L9P8Y9"/>
<dbReference type="SUPFAM" id="SSF51556">
    <property type="entry name" value="Metallo-dependent hydrolases"/>
    <property type="match status" value="1"/>
</dbReference>
<dbReference type="PANTHER" id="PTHR21240:SF29">
    <property type="entry name" value="AMIDOHYDROLASE-RELATED DOMAIN-CONTAINING PROTEIN"/>
    <property type="match status" value="1"/>
</dbReference>
<dbReference type="OrthoDB" id="2832284at2759"/>
<evidence type="ECO:0000256" key="1">
    <source>
        <dbReference type="ARBA" id="ARBA00005871"/>
    </source>
</evidence>
<evidence type="ECO:0000256" key="4">
    <source>
        <dbReference type="ARBA" id="ARBA00022833"/>
    </source>
</evidence>
<dbReference type="InterPro" id="IPR032466">
    <property type="entry name" value="Metal_Hydrolase"/>
</dbReference>